<protein>
    <submittedName>
        <fullName evidence="1">Uncharacterized protein</fullName>
    </submittedName>
</protein>
<proteinExistence type="predicted"/>
<evidence type="ECO:0000313" key="1">
    <source>
        <dbReference type="EMBL" id="KFA03673.1"/>
    </source>
</evidence>
<reference evidence="1" key="1">
    <citation type="submission" date="2012-05" db="EMBL/GenBank/DDBJ databases">
        <authorList>
            <person name="Studholme D.J."/>
            <person name="Wasukira A."/>
            <person name="Grant M."/>
        </authorList>
    </citation>
    <scope>NUCLEOTIDE SEQUENCE [LARGE SCALE GENOMIC DNA]</scope>
    <source>
        <strain evidence="1">NCPPB 890</strain>
    </source>
</reference>
<organism evidence="1">
    <name type="scientific">Xanthomonas vasicola pv. vasculorum NCPPB 890</name>
    <dbReference type="NCBI Taxonomy" id="1184265"/>
    <lineage>
        <taxon>Bacteria</taxon>
        <taxon>Pseudomonadati</taxon>
        <taxon>Pseudomonadota</taxon>
        <taxon>Gammaproteobacteria</taxon>
        <taxon>Lysobacterales</taxon>
        <taxon>Lysobacteraceae</taxon>
        <taxon>Xanthomonas</taxon>
    </lineage>
</organism>
<name>A0A836P5T9_XANVA</name>
<accession>A0A836P5T9</accession>
<gene>
    <name evidence="1" type="ORF">A11K_0102130</name>
</gene>
<comment type="caution">
    <text evidence="1">The sequence shown here is derived from an EMBL/GenBank/DDBJ whole genome shotgun (WGS) entry which is preliminary data.</text>
</comment>
<dbReference type="EMBL" id="AKBN01000100">
    <property type="protein sequence ID" value="KFA03673.1"/>
    <property type="molecule type" value="Genomic_DNA"/>
</dbReference>
<sequence>MEVRMFLMPFLEKNKQKSEMQVAADKQLLKSINEKKSLRVIDGTLRVDAGDVEDTMRTLQKTAKSVLYR</sequence>
<dbReference type="AlphaFoldDB" id="A0A836P5T9"/>